<accession>A0A0N1I7T5</accession>
<dbReference type="AlphaFoldDB" id="A0A0N1I7T5"/>
<dbReference type="OMA" id="QCCWLGV"/>
<dbReference type="Proteomes" id="UP000038009">
    <property type="component" value="Unassembled WGS sequence"/>
</dbReference>
<organism evidence="1 2">
    <name type="scientific">Leptomonas seymouri</name>
    <dbReference type="NCBI Taxonomy" id="5684"/>
    <lineage>
        <taxon>Eukaryota</taxon>
        <taxon>Discoba</taxon>
        <taxon>Euglenozoa</taxon>
        <taxon>Kinetoplastea</taxon>
        <taxon>Metakinetoplastina</taxon>
        <taxon>Trypanosomatida</taxon>
        <taxon>Trypanosomatidae</taxon>
        <taxon>Leishmaniinae</taxon>
        <taxon>Leptomonas</taxon>
    </lineage>
</organism>
<sequence>MQVAQPQNAAGQEANEVAAVAPLHLTRQSPVETPFITDPAEVAALDIPVEYVRRMEEAQRVYGNHHMQHQMFSSARTHAMMTVGFQCCWLGVSAWVVSRGLRYSDPVNSVVARWVQGSLVRRLTTPISCLGLVIFSVTCTQLPYDLKLLREAEAGMTAQKALMATSMNERQMAYRDGKLAKEQLAAREAEAFTKGMQKQ</sequence>
<gene>
    <name evidence="1" type="ORF">ABL78_1214</name>
</gene>
<reference evidence="1 2" key="1">
    <citation type="journal article" date="2015" name="PLoS Pathog.">
        <title>Leptomonas seymouri: Adaptations to the Dixenous Life Cycle Analyzed by Genome Sequencing, Transcriptome Profiling and Co-infection with Leishmania donovani.</title>
        <authorList>
            <person name="Kraeva N."/>
            <person name="Butenko A."/>
            <person name="Hlavacova J."/>
            <person name="Kostygov A."/>
            <person name="Myskova J."/>
            <person name="Grybchuk D."/>
            <person name="Lestinova T."/>
            <person name="Votypka J."/>
            <person name="Volf P."/>
            <person name="Opperdoes F."/>
            <person name="Flegontov P."/>
            <person name="Lukes J."/>
            <person name="Yurchenko V."/>
        </authorList>
    </citation>
    <scope>NUCLEOTIDE SEQUENCE [LARGE SCALE GENOMIC DNA]</scope>
    <source>
        <strain evidence="1 2">ATCC 30220</strain>
    </source>
</reference>
<evidence type="ECO:0000313" key="2">
    <source>
        <dbReference type="Proteomes" id="UP000038009"/>
    </source>
</evidence>
<comment type="caution">
    <text evidence="1">The sequence shown here is derived from an EMBL/GenBank/DDBJ whole genome shotgun (WGS) entry which is preliminary data.</text>
</comment>
<proteinExistence type="predicted"/>
<dbReference type="EMBL" id="LJSK01000018">
    <property type="protein sequence ID" value="KPI89721.1"/>
    <property type="molecule type" value="Genomic_DNA"/>
</dbReference>
<name>A0A0N1I7T5_LEPSE</name>
<evidence type="ECO:0000313" key="1">
    <source>
        <dbReference type="EMBL" id="KPI89721.1"/>
    </source>
</evidence>
<dbReference type="OrthoDB" id="271533at2759"/>
<dbReference type="VEuPathDB" id="TriTrypDB:Lsey_0018_0510"/>
<keyword evidence="2" id="KW-1185">Reference proteome</keyword>
<protein>
    <submittedName>
        <fullName evidence="1">Uncharacterized protein</fullName>
    </submittedName>
</protein>